<dbReference type="GO" id="GO:0005576">
    <property type="term" value="C:extracellular region"/>
    <property type="evidence" value="ECO:0007669"/>
    <property type="project" value="InterPro"/>
</dbReference>
<feature type="signal peptide" evidence="6">
    <location>
        <begin position="1"/>
        <end position="17"/>
    </location>
</feature>
<feature type="domain" description="Chitin-binding type-2" evidence="7">
    <location>
        <begin position="103"/>
        <end position="164"/>
    </location>
</feature>
<evidence type="ECO:0000256" key="3">
    <source>
        <dbReference type="ARBA" id="ARBA00022737"/>
    </source>
</evidence>
<protein>
    <recommendedName>
        <fullName evidence="7">Chitin-binding type-2 domain-containing protein</fullName>
    </recommendedName>
</protein>
<gene>
    <name evidence="8" type="ORF">O3P69_000205</name>
</gene>
<evidence type="ECO:0000256" key="2">
    <source>
        <dbReference type="ARBA" id="ARBA00022729"/>
    </source>
</evidence>
<evidence type="ECO:0000256" key="6">
    <source>
        <dbReference type="SAM" id="SignalP"/>
    </source>
</evidence>
<evidence type="ECO:0000313" key="9">
    <source>
        <dbReference type="Proteomes" id="UP001487740"/>
    </source>
</evidence>
<dbReference type="SUPFAM" id="SSF57625">
    <property type="entry name" value="Invertebrate chitin-binding proteins"/>
    <property type="match status" value="3"/>
</dbReference>
<dbReference type="InterPro" id="IPR036508">
    <property type="entry name" value="Chitin-bd_dom_sf"/>
</dbReference>
<dbReference type="InterPro" id="IPR051940">
    <property type="entry name" value="Chitin_bind-dev_reg"/>
</dbReference>
<dbReference type="PANTHER" id="PTHR23301">
    <property type="entry name" value="CHITIN BINDING PERITROPHIN-A"/>
    <property type="match status" value="1"/>
</dbReference>
<evidence type="ECO:0000259" key="7">
    <source>
        <dbReference type="PROSITE" id="PS50940"/>
    </source>
</evidence>
<feature type="domain" description="Chitin-binding type-2" evidence="7">
    <location>
        <begin position="174"/>
        <end position="242"/>
    </location>
</feature>
<comment type="caution">
    <text evidence="8">The sequence shown here is derived from an EMBL/GenBank/DDBJ whole genome shotgun (WGS) entry which is preliminary data.</text>
</comment>
<dbReference type="GO" id="GO:0008061">
    <property type="term" value="F:chitin binding"/>
    <property type="evidence" value="ECO:0007669"/>
    <property type="project" value="UniProtKB-KW"/>
</dbReference>
<keyword evidence="3" id="KW-0677">Repeat</keyword>
<dbReference type="PROSITE" id="PS50940">
    <property type="entry name" value="CHIT_BIND_II"/>
    <property type="match status" value="3"/>
</dbReference>
<evidence type="ECO:0000256" key="1">
    <source>
        <dbReference type="ARBA" id="ARBA00022669"/>
    </source>
</evidence>
<dbReference type="EMBL" id="JARAKH010000005">
    <property type="protein sequence ID" value="KAK8403985.1"/>
    <property type="molecule type" value="Genomic_DNA"/>
</dbReference>
<accession>A0AAW0UW97</accession>
<keyword evidence="2 6" id="KW-0732">Signal</keyword>
<dbReference type="PANTHER" id="PTHR23301:SF110">
    <property type="entry name" value="LD43683P-RELATED"/>
    <property type="match status" value="1"/>
</dbReference>
<feature type="domain" description="Chitin-binding type-2" evidence="7">
    <location>
        <begin position="32"/>
        <end position="92"/>
    </location>
</feature>
<proteinExistence type="predicted"/>
<evidence type="ECO:0000256" key="4">
    <source>
        <dbReference type="ARBA" id="ARBA00023157"/>
    </source>
</evidence>
<dbReference type="Pfam" id="PF01607">
    <property type="entry name" value="CBM_14"/>
    <property type="match status" value="3"/>
</dbReference>
<dbReference type="SMART" id="SM00494">
    <property type="entry name" value="ChtBD2"/>
    <property type="match status" value="3"/>
</dbReference>
<name>A0AAW0UW97_SCYPA</name>
<dbReference type="InterPro" id="IPR002557">
    <property type="entry name" value="Chitin-bd_dom"/>
</dbReference>
<dbReference type="Gene3D" id="2.170.140.10">
    <property type="entry name" value="Chitin binding domain"/>
    <property type="match status" value="3"/>
</dbReference>
<keyword evidence="5" id="KW-0325">Glycoprotein</keyword>
<dbReference type="Proteomes" id="UP001487740">
    <property type="component" value="Unassembled WGS sequence"/>
</dbReference>
<sequence>MCVPLLLLASVVSLAAGSPQRGSAPIQAGKSDFFCEEDGLYPDFEQCDLYWECTGGVPQSHLCDDGLVFDSLKANAGHVDPCDTPLVVDCTDRPLLQQPTYPSEFCVRRHGIFADPNESVCGRFHTCKDGFKESSTDCSPGLHFDSKQGICTWPDSAGRVGCVENPQSCIKNGNFCCDGRPVFTADGLPVPHPSYVNLDDCQKFYVCLNNLIPQESSCPLGQVFNDKTSLCDYPENVPECRGWFRDHPAFRDYYYDEPVQNTDVGTQDTVV</sequence>
<feature type="chain" id="PRO_5043788410" description="Chitin-binding type-2 domain-containing protein" evidence="6">
    <location>
        <begin position="18"/>
        <end position="271"/>
    </location>
</feature>
<reference evidence="8 9" key="1">
    <citation type="submission" date="2023-03" db="EMBL/GenBank/DDBJ databases">
        <title>High-quality genome of Scylla paramamosain provides insights in environmental adaptation.</title>
        <authorList>
            <person name="Zhang L."/>
        </authorList>
    </citation>
    <scope>NUCLEOTIDE SEQUENCE [LARGE SCALE GENOMIC DNA]</scope>
    <source>
        <strain evidence="8">LZ_2023a</strain>
        <tissue evidence="8">Muscle</tissue>
    </source>
</reference>
<keyword evidence="4" id="KW-1015">Disulfide bond</keyword>
<organism evidence="8 9">
    <name type="scientific">Scylla paramamosain</name>
    <name type="common">Mud crab</name>
    <dbReference type="NCBI Taxonomy" id="85552"/>
    <lineage>
        <taxon>Eukaryota</taxon>
        <taxon>Metazoa</taxon>
        <taxon>Ecdysozoa</taxon>
        <taxon>Arthropoda</taxon>
        <taxon>Crustacea</taxon>
        <taxon>Multicrustacea</taxon>
        <taxon>Malacostraca</taxon>
        <taxon>Eumalacostraca</taxon>
        <taxon>Eucarida</taxon>
        <taxon>Decapoda</taxon>
        <taxon>Pleocyemata</taxon>
        <taxon>Brachyura</taxon>
        <taxon>Eubrachyura</taxon>
        <taxon>Portunoidea</taxon>
        <taxon>Portunidae</taxon>
        <taxon>Portuninae</taxon>
        <taxon>Scylla</taxon>
    </lineage>
</organism>
<keyword evidence="9" id="KW-1185">Reference proteome</keyword>
<evidence type="ECO:0000313" key="8">
    <source>
        <dbReference type="EMBL" id="KAK8403985.1"/>
    </source>
</evidence>
<dbReference type="AlphaFoldDB" id="A0AAW0UW97"/>
<evidence type="ECO:0000256" key="5">
    <source>
        <dbReference type="ARBA" id="ARBA00023180"/>
    </source>
</evidence>
<keyword evidence="1" id="KW-0147">Chitin-binding</keyword>